<evidence type="ECO:0000313" key="2">
    <source>
        <dbReference type="EMBL" id="PON72839.1"/>
    </source>
</evidence>
<accession>A0A2P5DHP3</accession>
<organism evidence="2 3">
    <name type="scientific">Parasponia andersonii</name>
    <name type="common">Sponia andersonii</name>
    <dbReference type="NCBI Taxonomy" id="3476"/>
    <lineage>
        <taxon>Eukaryota</taxon>
        <taxon>Viridiplantae</taxon>
        <taxon>Streptophyta</taxon>
        <taxon>Embryophyta</taxon>
        <taxon>Tracheophyta</taxon>
        <taxon>Spermatophyta</taxon>
        <taxon>Magnoliopsida</taxon>
        <taxon>eudicotyledons</taxon>
        <taxon>Gunneridae</taxon>
        <taxon>Pentapetalae</taxon>
        <taxon>rosids</taxon>
        <taxon>fabids</taxon>
        <taxon>Rosales</taxon>
        <taxon>Cannabaceae</taxon>
        <taxon>Parasponia</taxon>
    </lineage>
</organism>
<protein>
    <submittedName>
        <fullName evidence="2">Uncharacterized protein</fullName>
    </submittedName>
</protein>
<comment type="caution">
    <text evidence="2">The sequence shown here is derived from an EMBL/GenBank/DDBJ whole genome shotgun (WGS) entry which is preliminary data.</text>
</comment>
<evidence type="ECO:0000256" key="1">
    <source>
        <dbReference type="SAM" id="MobiDB-lite"/>
    </source>
</evidence>
<feature type="compositionally biased region" description="Polar residues" evidence="1">
    <location>
        <begin position="155"/>
        <end position="164"/>
    </location>
</feature>
<dbReference type="OrthoDB" id="10471250at2759"/>
<keyword evidence="3" id="KW-1185">Reference proteome</keyword>
<dbReference type="AlphaFoldDB" id="A0A2P5DHP3"/>
<feature type="compositionally biased region" description="Basic and acidic residues" evidence="1">
    <location>
        <begin position="55"/>
        <end position="69"/>
    </location>
</feature>
<feature type="region of interest" description="Disordered" evidence="1">
    <location>
        <begin position="48"/>
        <end position="69"/>
    </location>
</feature>
<evidence type="ECO:0000313" key="3">
    <source>
        <dbReference type="Proteomes" id="UP000237105"/>
    </source>
</evidence>
<proteinExistence type="predicted"/>
<feature type="region of interest" description="Disordered" evidence="1">
    <location>
        <begin position="130"/>
        <end position="171"/>
    </location>
</feature>
<dbReference type="Proteomes" id="UP000237105">
    <property type="component" value="Unassembled WGS sequence"/>
</dbReference>
<sequence length="171" mass="18970">MGTFLGTYRKKKEEIIRRGFIQFRSLLLVTHPFPAEKWKTEQSLIEENSGVSTCDHQRETDRRSGGRKDTALGIVDSTQAEVVVRNMLNKGDNLKVVEFGGPQITLEKWETVSSCADGETNGSRIVENTRNEGIGDTVAGHSRKSNNEDDEPSLILSQGSSITPTLELPHN</sequence>
<reference evidence="3" key="1">
    <citation type="submission" date="2016-06" db="EMBL/GenBank/DDBJ databases">
        <title>Parallel loss of symbiosis genes in relatives of nitrogen-fixing non-legume Parasponia.</title>
        <authorList>
            <person name="Van Velzen R."/>
            <person name="Holmer R."/>
            <person name="Bu F."/>
            <person name="Rutten L."/>
            <person name="Van Zeijl A."/>
            <person name="Liu W."/>
            <person name="Santuari L."/>
            <person name="Cao Q."/>
            <person name="Sharma T."/>
            <person name="Shen D."/>
            <person name="Roswanjaya Y."/>
            <person name="Wardhani T."/>
            <person name="Kalhor M.S."/>
            <person name="Jansen J."/>
            <person name="Van den Hoogen J."/>
            <person name="Gungor B."/>
            <person name="Hartog M."/>
            <person name="Hontelez J."/>
            <person name="Verver J."/>
            <person name="Yang W.-C."/>
            <person name="Schijlen E."/>
            <person name="Repin R."/>
            <person name="Schilthuizen M."/>
            <person name="Schranz E."/>
            <person name="Heidstra R."/>
            <person name="Miyata K."/>
            <person name="Fedorova E."/>
            <person name="Kohlen W."/>
            <person name="Bisseling T."/>
            <person name="Smit S."/>
            <person name="Geurts R."/>
        </authorList>
    </citation>
    <scope>NUCLEOTIDE SEQUENCE [LARGE SCALE GENOMIC DNA]</scope>
    <source>
        <strain evidence="3">cv. WU1-14</strain>
    </source>
</reference>
<gene>
    <name evidence="2" type="ORF">PanWU01x14_063080</name>
</gene>
<dbReference type="EMBL" id="JXTB01000037">
    <property type="protein sequence ID" value="PON72839.1"/>
    <property type="molecule type" value="Genomic_DNA"/>
</dbReference>
<name>A0A2P5DHP3_PARAD</name>